<dbReference type="Pfam" id="PF00682">
    <property type="entry name" value="HMGL-like"/>
    <property type="match status" value="1"/>
</dbReference>
<dbReference type="RefSeq" id="WP_184575652.1">
    <property type="nucleotide sequence ID" value="NZ_JACHJT010000001.1"/>
</dbReference>
<accession>A0A7W7W2A1</accession>
<dbReference type="PANTHER" id="PTHR42738">
    <property type="entry name" value="HYDROXYMETHYLGLUTARYL-COA LYASE"/>
    <property type="match status" value="1"/>
</dbReference>
<dbReference type="GO" id="GO:0006552">
    <property type="term" value="P:L-leucine catabolic process"/>
    <property type="evidence" value="ECO:0007669"/>
    <property type="project" value="TreeGrafter"/>
</dbReference>
<evidence type="ECO:0000313" key="5">
    <source>
        <dbReference type="EMBL" id="MBB4930450.1"/>
    </source>
</evidence>
<evidence type="ECO:0000313" key="6">
    <source>
        <dbReference type="Proteomes" id="UP000523007"/>
    </source>
</evidence>
<feature type="domain" description="Pyruvate carboxyltransferase" evidence="4">
    <location>
        <begin position="4"/>
        <end position="271"/>
    </location>
</feature>
<keyword evidence="3 5" id="KW-0456">Lyase</keyword>
<evidence type="ECO:0000256" key="3">
    <source>
        <dbReference type="ARBA" id="ARBA00023239"/>
    </source>
</evidence>
<dbReference type="EMBL" id="JACHJT010000001">
    <property type="protein sequence ID" value="MBB4930450.1"/>
    <property type="molecule type" value="Genomic_DNA"/>
</dbReference>
<dbReference type="CDD" id="cd07938">
    <property type="entry name" value="DRE_TIM_HMGL"/>
    <property type="match status" value="1"/>
</dbReference>
<dbReference type="InterPro" id="IPR013785">
    <property type="entry name" value="Aldolase_TIM"/>
</dbReference>
<comment type="caution">
    <text evidence="5">The sequence shown here is derived from an EMBL/GenBank/DDBJ whole genome shotgun (WGS) entry which is preliminary data.</text>
</comment>
<protein>
    <submittedName>
        <fullName evidence="5">Hydroxymethylglutaryl-CoA lyase</fullName>
        <ecNumber evidence="5">4.1.3.4</ecNumber>
    </submittedName>
</protein>
<dbReference type="EC" id="4.1.3.4" evidence="5"/>
<dbReference type="Gene3D" id="3.20.20.70">
    <property type="entry name" value="Aldolase class I"/>
    <property type="match status" value="1"/>
</dbReference>
<evidence type="ECO:0000256" key="2">
    <source>
        <dbReference type="ARBA" id="ARBA00022723"/>
    </source>
</evidence>
<gene>
    <name evidence="5" type="ORF">F4561_001270</name>
</gene>
<dbReference type="SUPFAM" id="SSF51569">
    <property type="entry name" value="Aldolase"/>
    <property type="match status" value="1"/>
</dbReference>
<dbReference type="GO" id="GO:0046951">
    <property type="term" value="P:ketone body biosynthetic process"/>
    <property type="evidence" value="ECO:0007669"/>
    <property type="project" value="TreeGrafter"/>
</dbReference>
<evidence type="ECO:0000259" key="4">
    <source>
        <dbReference type="PROSITE" id="PS50991"/>
    </source>
</evidence>
<organism evidence="5 6">
    <name type="scientific">Lipingzhangella halophila</name>
    <dbReference type="NCBI Taxonomy" id="1783352"/>
    <lineage>
        <taxon>Bacteria</taxon>
        <taxon>Bacillati</taxon>
        <taxon>Actinomycetota</taxon>
        <taxon>Actinomycetes</taxon>
        <taxon>Streptosporangiales</taxon>
        <taxon>Nocardiopsidaceae</taxon>
        <taxon>Lipingzhangella</taxon>
    </lineage>
</organism>
<dbReference type="Proteomes" id="UP000523007">
    <property type="component" value="Unassembled WGS sequence"/>
</dbReference>
<dbReference type="GO" id="GO:0046872">
    <property type="term" value="F:metal ion binding"/>
    <property type="evidence" value="ECO:0007669"/>
    <property type="project" value="UniProtKB-KW"/>
</dbReference>
<proteinExistence type="inferred from homology"/>
<dbReference type="PANTHER" id="PTHR42738:SF7">
    <property type="entry name" value="HYDROXYMETHYLGLUTARYL-COA LYASE"/>
    <property type="match status" value="1"/>
</dbReference>
<comment type="similarity">
    <text evidence="1">Belongs to the HMG-CoA lyase family.</text>
</comment>
<keyword evidence="2" id="KW-0479">Metal-binding</keyword>
<sequence length="297" mass="31057">MRSVSLMEVAPRDGLQNEPAELSTRDKVELIERSIAAGVRRVEAVSFVNPKRVPRMADAEDVMAAVPRGAGVSYTGLVLNPRGMRRALEAAVDEVNAVVVVTETLSQRNQGCGVDEAVRNWAGIAAEARAAGVRTTVTLAAAFGCPFEGEVSAATVLDLAARTLESGPDEIALADTIGAGTPDQVETLLGGLAERAPGVPTRCHFHNTRNTGYANAVAALRYGVSTLDASLGGIGGCPFAPNATGNIASEDLLYTLSRMGVRTGVELEPLLESARWLGDRIGRETPGLLPRAGAFPN</sequence>
<evidence type="ECO:0000256" key="1">
    <source>
        <dbReference type="ARBA" id="ARBA00009405"/>
    </source>
</evidence>
<keyword evidence="6" id="KW-1185">Reference proteome</keyword>
<dbReference type="PROSITE" id="PS50991">
    <property type="entry name" value="PYR_CT"/>
    <property type="match status" value="1"/>
</dbReference>
<reference evidence="5 6" key="1">
    <citation type="submission" date="2020-08" db="EMBL/GenBank/DDBJ databases">
        <title>Sequencing the genomes of 1000 actinobacteria strains.</title>
        <authorList>
            <person name="Klenk H.-P."/>
        </authorList>
    </citation>
    <scope>NUCLEOTIDE SEQUENCE [LARGE SCALE GENOMIC DNA]</scope>
    <source>
        <strain evidence="5 6">DSM 102030</strain>
    </source>
</reference>
<dbReference type="InterPro" id="IPR043594">
    <property type="entry name" value="HMGL"/>
</dbReference>
<dbReference type="AlphaFoldDB" id="A0A7W7W2A1"/>
<dbReference type="GO" id="GO:0004419">
    <property type="term" value="F:hydroxymethylglutaryl-CoA lyase activity"/>
    <property type="evidence" value="ECO:0007669"/>
    <property type="project" value="UniProtKB-EC"/>
</dbReference>
<dbReference type="InterPro" id="IPR000891">
    <property type="entry name" value="PYR_CT"/>
</dbReference>
<name>A0A7W7W2A1_9ACTN</name>
<dbReference type="NCBIfam" id="NF004283">
    <property type="entry name" value="PRK05692.1"/>
    <property type="match status" value="1"/>
</dbReference>